<gene>
    <name evidence="2" type="ORF">EB796_002305</name>
</gene>
<comment type="caution">
    <text evidence="2">The sequence shown here is derived from an EMBL/GenBank/DDBJ whole genome shotgun (WGS) entry which is preliminary data.</text>
</comment>
<keyword evidence="3" id="KW-1185">Reference proteome</keyword>
<proteinExistence type="predicted"/>
<feature type="compositionally biased region" description="Polar residues" evidence="1">
    <location>
        <begin position="184"/>
        <end position="194"/>
    </location>
</feature>
<evidence type="ECO:0000313" key="3">
    <source>
        <dbReference type="Proteomes" id="UP000593567"/>
    </source>
</evidence>
<feature type="region of interest" description="Disordered" evidence="1">
    <location>
        <begin position="104"/>
        <end position="194"/>
    </location>
</feature>
<dbReference type="AlphaFoldDB" id="A0A7J7KMJ9"/>
<evidence type="ECO:0000256" key="1">
    <source>
        <dbReference type="SAM" id="MobiDB-lite"/>
    </source>
</evidence>
<protein>
    <submittedName>
        <fullName evidence="2">Uncharacterized protein</fullName>
    </submittedName>
</protein>
<evidence type="ECO:0000313" key="2">
    <source>
        <dbReference type="EMBL" id="KAF6039389.1"/>
    </source>
</evidence>
<feature type="region of interest" description="Disordered" evidence="1">
    <location>
        <begin position="23"/>
        <end position="92"/>
    </location>
</feature>
<dbReference type="EMBL" id="VXIV02000269">
    <property type="protein sequence ID" value="KAF6039389.1"/>
    <property type="molecule type" value="Genomic_DNA"/>
</dbReference>
<sequence>MILLGSVQRVELIRMLEEHLGRDRKMRSTNTGAAAADVVNEQLPGNGKKPGTYKKNRQSAPSSSPRKRAAGKKSPSSTSDDESDDRQERSLEVLAERLENAGENVYKTIGAPERSAPSKSILKKSNTNPDLSSELKPRSKSLSNVPDGSPKSNRRATPLTQLFRSKQRSSSERLDQSDDDLFSGQITQSDCSTTDSLISTSVKDDVVDGHVHFEIPSWRVRCTAPSTNMIAKSSV</sequence>
<accession>A0A7J7KMJ9</accession>
<organism evidence="2 3">
    <name type="scientific">Bugula neritina</name>
    <name type="common">Brown bryozoan</name>
    <name type="synonym">Sertularia neritina</name>
    <dbReference type="NCBI Taxonomy" id="10212"/>
    <lineage>
        <taxon>Eukaryota</taxon>
        <taxon>Metazoa</taxon>
        <taxon>Spiralia</taxon>
        <taxon>Lophotrochozoa</taxon>
        <taxon>Bryozoa</taxon>
        <taxon>Gymnolaemata</taxon>
        <taxon>Cheilostomatida</taxon>
        <taxon>Flustrina</taxon>
        <taxon>Buguloidea</taxon>
        <taxon>Bugulidae</taxon>
        <taxon>Bugula</taxon>
    </lineage>
</organism>
<name>A0A7J7KMJ9_BUGNE</name>
<reference evidence="2" key="1">
    <citation type="submission" date="2020-06" db="EMBL/GenBank/DDBJ databases">
        <title>Draft genome of Bugula neritina, a colonial animal packing powerful symbionts and potential medicines.</title>
        <authorList>
            <person name="Rayko M."/>
        </authorList>
    </citation>
    <scope>NUCLEOTIDE SEQUENCE [LARGE SCALE GENOMIC DNA]</scope>
    <source>
        <strain evidence="2">Kwan_BN1</strain>
    </source>
</reference>
<dbReference type="Proteomes" id="UP000593567">
    <property type="component" value="Unassembled WGS sequence"/>
</dbReference>